<dbReference type="RefSeq" id="WP_067170907.1">
    <property type="nucleotide sequence ID" value="NZ_LFZK01000002.1"/>
</dbReference>
<accession>A0A656Z720</accession>
<protein>
    <submittedName>
        <fullName evidence="1">Short-chain dehydrogenase</fullName>
    </submittedName>
</protein>
<dbReference type="GO" id="GO:0016491">
    <property type="term" value="F:oxidoreductase activity"/>
    <property type="evidence" value="ECO:0007669"/>
    <property type="project" value="UniProtKB-KW"/>
</dbReference>
<organism evidence="1 2">
    <name type="scientific">Sterolibacterium denitrificans</name>
    <dbReference type="NCBI Taxonomy" id="157592"/>
    <lineage>
        <taxon>Bacteria</taxon>
        <taxon>Pseudomonadati</taxon>
        <taxon>Pseudomonadota</taxon>
        <taxon>Betaproteobacteria</taxon>
        <taxon>Nitrosomonadales</taxon>
        <taxon>Sterolibacteriaceae</taxon>
        <taxon>Sterolibacterium</taxon>
    </lineage>
</organism>
<dbReference type="SUPFAM" id="SSF51735">
    <property type="entry name" value="NAD(P)-binding Rossmann-fold domains"/>
    <property type="match status" value="1"/>
</dbReference>
<dbReference type="EMBL" id="LFZK01000002">
    <property type="protein sequence ID" value="KYC28929.1"/>
    <property type="molecule type" value="Genomic_DNA"/>
</dbReference>
<evidence type="ECO:0000313" key="1">
    <source>
        <dbReference type="EMBL" id="KYC28929.1"/>
    </source>
</evidence>
<dbReference type="PANTHER" id="PTHR44147">
    <property type="entry name" value="DEHYDROGENASE/REDUCTASE SDR FAMILY MEMBER 1"/>
    <property type="match status" value="1"/>
</dbReference>
<dbReference type="AlphaFoldDB" id="A0A656Z720"/>
<dbReference type="Proteomes" id="UP000243416">
    <property type="component" value="Unassembled WGS sequence"/>
</dbReference>
<evidence type="ECO:0000313" key="2">
    <source>
        <dbReference type="Proteomes" id="UP000243416"/>
    </source>
</evidence>
<dbReference type="PANTHER" id="PTHR44147:SF2">
    <property type="entry name" value="DEHYDROGENASE_REDUCTASE SDR FAMILY MEMBER 1"/>
    <property type="match status" value="1"/>
</dbReference>
<dbReference type="Pfam" id="PF00106">
    <property type="entry name" value="adh_short"/>
    <property type="match status" value="1"/>
</dbReference>
<proteinExistence type="predicted"/>
<comment type="caution">
    <text evidence="1">The sequence shown here is derived from an EMBL/GenBank/DDBJ whole genome shotgun (WGS) entry which is preliminary data.</text>
</comment>
<dbReference type="OrthoDB" id="63584at2"/>
<dbReference type="Gene3D" id="3.40.50.720">
    <property type="entry name" value="NAD(P)-binding Rossmann-like Domain"/>
    <property type="match status" value="1"/>
</dbReference>
<gene>
    <name evidence="1" type="ORF">ACY05_03495</name>
</gene>
<reference evidence="1 2" key="1">
    <citation type="journal article" date="2016" name="ISME J.">
        <title>Integrated multi-omics analyses reveal the biochemical mechanisms and phylogenetic relevance of anaerobic androgen biodegradation in the environment.</title>
        <authorList>
            <person name="Yang F.C."/>
            <person name="Chen Y.L."/>
            <person name="Tang S.L."/>
            <person name="Yu C.P."/>
            <person name="Wang P.H."/>
            <person name="Ismail W."/>
            <person name="Wang C.H."/>
            <person name="Ding J.Y."/>
            <person name="Yang C.Y."/>
            <person name="Yang C.Y."/>
            <person name="Chiang Y.R."/>
        </authorList>
    </citation>
    <scope>NUCLEOTIDE SEQUENCE [LARGE SCALE GENOMIC DNA]</scope>
    <source>
        <strain evidence="1 2">DSM 13999</strain>
    </source>
</reference>
<dbReference type="InterPro" id="IPR036291">
    <property type="entry name" value="NAD(P)-bd_dom_sf"/>
</dbReference>
<dbReference type="PRINTS" id="PR00081">
    <property type="entry name" value="GDHRDH"/>
</dbReference>
<dbReference type="InterPro" id="IPR002347">
    <property type="entry name" value="SDR_fam"/>
</dbReference>
<name>A0A656Z720_9PROT</name>
<sequence>MQGKICVVTGASRGVGKGIALALGAQGATVYVTGRSLDAATETGLGGTLRQTAAEITARGGQGIAVHCDHADDASIARLFAQVARERGRLDILVNNAIALPAGLAEAAPFWQKPLDELSLIDVGLRSGYVAAWHAAPLLIANRGLLAFTSSFGGTCYMHGPAYGAGKAGTDKMAHDMAHDFKPHGVTVVSLWLGLVKTERTEQVCGAEPDKYGTAYQVAESPEFPGRVISALYNDPERQTRSGSIQVVAELAKHYGITDLDGRRPPSYRKALGNPPAFSTAVVE</sequence>
<keyword evidence="2" id="KW-1185">Reference proteome</keyword>